<gene>
    <name evidence="1" type="ORF">MRATA1EN1_LOCUS13260</name>
</gene>
<accession>A0ABN8YV44</accession>
<reference evidence="1" key="1">
    <citation type="submission" date="2023-04" db="EMBL/GenBank/DDBJ databases">
        <authorList>
            <consortium name="ELIXIR-Norway"/>
        </authorList>
    </citation>
    <scope>NUCLEOTIDE SEQUENCE [LARGE SCALE GENOMIC DNA]</scope>
</reference>
<evidence type="ECO:0000313" key="1">
    <source>
        <dbReference type="EMBL" id="CAI9164298.1"/>
    </source>
</evidence>
<organism evidence="1 2">
    <name type="scientific">Rangifer tarandus platyrhynchus</name>
    <name type="common">Svalbard reindeer</name>
    <dbReference type="NCBI Taxonomy" id="3082113"/>
    <lineage>
        <taxon>Eukaryota</taxon>
        <taxon>Metazoa</taxon>
        <taxon>Chordata</taxon>
        <taxon>Craniata</taxon>
        <taxon>Vertebrata</taxon>
        <taxon>Euteleostomi</taxon>
        <taxon>Mammalia</taxon>
        <taxon>Eutheria</taxon>
        <taxon>Laurasiatheria</taxon>
        <taxon>Artiodactyla</taxon>
        <taxon>Ruminantia</taxon>
        <taxon>Pecora</taxon>
        <taxon>Cervidae</taxon>
        <taxon>Odocoileinae</taxon>
        <taxon>Rangifer</taxon>
    </lineage>
</organism>
<proteinExistence type="predicted"/>
<protein>
    <submittedName>
        <fullName evidence="1">Uncharacterized protein</fullName>
    </submittedName>
</protein>
<sequence length="84" mass="9333">MALSQQQSKLTLANTLYFPRIPISIFLDTYAIYGAYFGTSRGDMVTVRYSFSKKSHAGETKLGVGKIKGLIRTENQSLPPAEEE</sequence>
<dbReference type="EMBL" id="OX459958">
    <property type="protein sequence ID" value="CAI9164298.1"/>
    <property type="molecule type" value="Genomic_DNA"/>
</dbReference>
<keyword evidence="2" id="KW-1185">Reference proteome</keyword>
<name>A0ABN8YV44_RANTA</name>
<dbReference type="Proteomes" id="UP001176941">
    <property type="component" value="Chromosome 22"/>
</dbReference>
<evidence type="ECO:0000313" key="2">
    <source>
        <dbReference type="Proteomes" id="UP001176941"/>
    </source>
</evidence>